<sequence>MQSVYLAGFDVFRRDAVAHGERLKSLCAAQGLRGIYPLDDAPPGDVSDLASWICQSNLQKIRNADAVLANLGCFRGSEPDSGTVFEIGYATALGKPVWAYFSDQRPLIEQLDTDGDGYCRQGYQVEDFALPKNLMLACSWAGASKSAQEGVVALAGLLRSELNMPDLAEESSAAKNGGPSRT</sequence>
<dbReference type="RefSeq" id="WP_353387836.1">
    <property type="nucleotide sequence ID" value="NZ_BAABWD010000001.1"/>
</dbReference>
<dbReference type="Gene3D" id="3.40.50.450">
    <property type="match status" value="1"/>
</dbReference>
<reference evidence="1 2" key="1">
    <citation type="submission" date="2024-04" db="EMBL/GenBank/DDBJ databases">
        <title>Draft genome sequence of Halopseudomonas sabulinigri NBRC 116187.</title>
        <authorList>
            <person name="Miyakawa T."/>
            <person name="Kusuya Y."/>
            <person name="Miura T."/>
        </authorList>
    </citation>
    <scope>NUCLEOTIDE SEQUENCE [LARGE SCALE GENOMIC DNA]</scope>
    <source>
        <strain evidence="1 2">4NH20-0042</strain>
    </source>
</reference>
<dbReference type="Pfam" id="PF05014">
    <property type="entry name" value="Nuc_deoxyrib_tr"/>
    <property type="match status" value="1"/>
</dbReference>
<keyword evidence="2" id="KW-1185">Reference proteome</keyword>
<evidence type="ECO:0000313" key="1">
    <source>
        <dbReference type="EMBL" id="GAA6131336.1"/>
    </source>
</evidence>
<dbReference type="Proteomes" id="UP001486808">
    <property type="component" value="Unassembled WGS sequence"/>
</dbReference>
<dbReference type="InterPro" id="IPR051239">
    <property type="entry name" value="2'-dNMP_N-hydrolase"/>
</dbReference>
<evidence type="ECO:0000313" key="2">
    <source>
        <dbReference type="Proteomes" id="UP001486808"/>
    </source>
</evidence>
<comment type="caution">
    <text evidence="1">The sequence shown here is derived from an EMBL/GenBank/DDBJ whole genome shotgun (WGS) entry which is preliminary data.</text>
</comment>
<protein>
    <submittedName>
        <fullName evidence="1">Nucleoside 2-deoxyribosyltransferase</fullName>
    </submittedName>
</protein>
<name>A0ABP9ZPE4_9GAMM</name>
<dbReference type="PANTHER" id="PTHR15364">
    <property type="entry name" value="2'-DEOXYNUCLEOSIDE 5'-PHOSPHATE N-HYDROLASE 1"/>
    <property type="match status" value="1"/>
</dbReference>
<proteinExistence type="predicted"/>
<organism evidence="1 2">
    <name type="scientific">Halopseudomonas sabulinigri</name>
    <dbReference type="NCBI Taxonomy" id="472181"/>
    <lineage>
        <taxon>Bacteria</taxon>
        <taxon>Pseudomonadati</taxon>
        <taxon>Pseudomonadota</taxon>
        <taxon>Gammaproteobacteria</taxon>
        <taxon>Pseudomonadales</taxon>
        <taxon>Pseudomonadaceae</taxon>
        <taxon>Halopseudomonas</taxon>
    </lineage>
</organism>
<accession>A0ABP9ZPE4</accession>
<dbReference type="PANTHER" id="PTHR15364:SF0">
    <property type="entry name" value="2'-DEOXYNUCLEOSIDE 5'-PHOSPHATE N-HYDROLASE 1"/>
    <property type="match status" value="1"/>
</dbReference>
<dbReference type="SUPFAM" id="SSF52309">
    <property type="entry name" value="N-(deoxy)ribosyltransferase-like"/>
    <property type="match status" value="1"/>
</dbReference>
<gene>
    <name evidence="1" type="ORF">NBRC116187_16960</name>
</gene>
<dbReference type="InterPro" id="IPR007710">
    <property type="entry name" value="Nucleoside_deoxyribTrfase"/>
</dbReference>
<dbReference type="EMBL" id="BAABWD010000001">
    <property type="protein sequence ID" value="GAA6131336.1"/>
    <property type="molecule type" value="Genomic_DNA"/>
</dbReference>